<proteinExistence type="predicted"/>
<evidence type="ECO:0008006" key="3">
    <source>
        <dbReference type="Google" id="ProtNLM"/>
    </source>
</evidence>
<accession>A0A1R2BMC6</accession>
<comment type="caution">
    <text evidence="1">The sequence shown here is derived from an EMBL/GenBank/DDBJ whole genome shotgun (WGS) entry which is preliminary data.</text>
</comment>
<dbReference type="SUPFAM" id="SSF50978">
    <property type="entry name" value="WD40 repeat-like"/>
    <property type="match status" value="1"/>
</dbReference>
<dbReference type="EMBL" id="MPUH01000545">
    <property type="protein sequence ID" value="OMJ77983.1"/>
    <property type="molecule type" value="Genomic_DNA"/>
</dbReference>
<evidence type="ECO:0000313" key="1">
    <source>
        <dbReference type="EMBL" id="OMJ77983.1"/>
    </source>
</evidence>
<keyword evidence="2" id="KW-1185">Reference proteome</keyword>
<reference evidence="1 2" key="1">
    <citation type="submission" date="2016-11" db="EMBL/GenBank/DDBJ databases">
        <title>The macronuclear genome of Stentor coeruleus: a giant cell with tiny introns.</title>
        <authorList>
            <person name="Slabodnick M."/>
            <person name="Ruby J.G."/>
            <person name="Reiff S.B."/>
            <person name="Swart E.C."/>
            <person name="Gosai S."/>
            <person name="Prabakaran S."/>
            <person name="Witkowska E."/>
            <person name="Larue G.E."/>
            <person name="Fisher S."/>
            <person name="Freeman R.M."/>
            <person name="Gunawardena J."/>
            <person name="Chu W."/>
            <person name="Stover N.A."/>
            <person name="Gregory B.D."/>
            <person name="Nowacki M."/>
            <person name="Derisi J."/>
            <person name="Roy S.W."/>
            <person name="Marshall W.F."/>
            <person name="Sood P."/>
        </authorList>
    </citation>
    <scope>NUCLEOTIDE SEQUENCE [LARGE SCALE GENOMIC DNA]</scope>
    <source>
        <strain evidence="1">WM001</strain>
    </source>
</reference>
<dbReference type="AlphaFoldDB" id="A0A1R2BMC6"/>
<dbReference type="OrthoDB" id="10387840at2759"/>
<dbReference type="InterPro" id="IPR036322">
    <property type="entry name" value="WD40_repeat_dom_sf"/>
</dbReference>
<name>A0A1R2BMC6_9CILI</name>
<organism evidence="1 2">
    <name type="scientific">Stentor coeruleus</name>
    <dbReference type="NCBI Taxonomy" id="5963"/>
    <lineage>
        <taxon>Eukaryota</taxon>
        <taxon>Sar</taxon>
        <taxon>Alveolata</taxon>
        <taxon>Ciliophora</taxon>
        <taxon>Postciliodesmatophora</taxon>
        <taxon>Heterotrichea</taxon>
        <taxon>Heterotrichida</taxon>
        <taxon>Stentoridae</taxon>
        <taxon>Stentor</taxon>
    </lineage>
</organism>
<sequence length="359" mass="40094">MEWFIETRFGDPILCIDITGTQMVHGSALGQVGFLNLTTKEQFLLTEIAEESIKGIHITEENIIYASVGDLYVLVLFRNESGEWHMEGVCHEGREHTNLLCGFTQVLQHKAKICLLVIEEDQETLASIRAEGKNKLIITNSATSEHEEYTGLIFPKFSVPFYYNSEKLLWMERDLAGARVLKLVTFNPLGHSTVKYLNKKFGSIACPYIVQDSIIFIHEFKYIRSLDIASGEIIGTIASSENEILAIFPVMICMPPSVDRNNQENNMLVMKALVISVDKAGIICLWQEGNTIESIDLSKLDGLSVDSSDRFFGMGYPYVLKAGGIYIAVSTDVGIIVVKSEYLKMIGGIDPLNNFTNTI</sequence>
<dbReference type="Proteomes" id="UP000187209">
    <property type="component" value="Unassembled WGS sequence"/>
</dbReference>
<evidence type="ECO:0000313" key="2">
    <source>
        <dbReference type="Proteomes" id="UP000187209"/>
    </source>
</evidence>
<protein>
    <recommendedName>
        <fullName evidence="3">Cleavage/polyadenylation specificity factor A subunit N-terminal domain-containing protein</fullName>
    </recommendedName>
</protein>
<gene>
    <name evidence="1" type="ORF">SteCoe_22304</name>
</gene>